<dbReference type="PROSITE" id="PS50158">
    <property type="entry name" value="ZF_CCHC"/>
    <property type="match status" value="1"/>
</dbReference>
<dbReference type="Pfam" id="PF14223">
    <property type="entry name" value="Retrotran_gag_2"/>
    <property type="match status" value="1"/>
</dbReference>
<dbReference type="Pfam" id="PF22936">
    <property type="entry name" value="Pol_BBD"/>
    <property type="match status" value="1"/>
</dbReference>
<feature type="compositionally biased region" description="Polar residues" evidence="2">
    <location>
        <begin position="150"/>
        <end position="160"/>
    </location>
</feature>
<dbReference type="EMBL" id="OOIL02000657">
    <property type="protein sequence ID" value="VFQ67800.1"/>
    <property type="molecule type" value="Genomic_DNA"/>
</dbReference>
<dbReference type="PANTHER" id="PTHR47592:SF31">
    <property type="entry name" value="ZINC FINGER, CCHC-TYPE-RELATED"/>
    <property type="match status" value="1"/>
</dbReference>
<dbReference type="PANTHER" id="PTHR47592">
    <property type="entry name" value="PBF68 PROTEIN"/>
    <property type="match status" value="1"/>
</dbReference>
<dbReference type="InterPro" id="IPR036875">
    <property type="entry name" value="Znf_CCHC_sf"/>
</dbReference>
<dbReference type="GO" id="GO:0008270">
    <property type="term" value="F:zinc ion binding"/>
    <property type="evidence" value="ECO:0007669"/>
    <property type="project" value="UniProtKB-KW"/>
</dbReference>
<dbReference type="SUPFAM" id="SSF57756">
    <property type="entry name" value="Retrovirus zinc finger-like domains"/>
    <property type="match status" value="1"/>
</dbReference>
<evidence type="ECO:0000313" key="5">
    <source>
        <dbReference type="Proteomes" id="UP000595140"/>
    </source>
</evidence>
<evidence type="ECO:0000256" key="1">
    <source>
        <dbReference type="PROSITE-ProRule" id="PRU00047"/>
    </source>
</evidence>
<dbReference type="InterPro" id="IPR001878">
    <property type="entry name" value="Znf_CCHC"/>
</dbReference>
<keyword evidence="5" id="KW-1185">Reference proteome</keyword>
<keyword evidence="1" id="KW-0479">Metal-binding</keyword>
<protein>
    <recommendedName>
        <fullName evidence="3">CCHC-type domain-containing protein</fullName>
    </recommendedName>
</protein>
<dbReference type="OrthoDB" id="1283342at2759"/>
<feature type="region of interest" description="Disordered" evidence="2">
    <location>
        <begin position="146"/>
        <end position="179"/>
    </location>
</feature>
<feature type="compositionally biased region" description="Basic and acidic residues" evidence="2">
    <location>
        <begin position="207"/>
        <end position="226"/>
    </location>
</feature>
<keyword evidence="1" id="KW-0863">Zinc-finger</keyword>
<feature type="region of interest" description="Disordered" evidence="2">
    <location>
        <begin position="201"/>
        <end position="226"/>
    </location>
</feature>
<dbReference type="AlphaFoldDB" id="A0A484KR44"/>
<dbReference type="Gene3D" id="4.10.60.10">
    <property type="entry name" value="Zinc finger, CCHC-type"/>
    <property type="match status" value="1"/>
</dbReference>
<evidence type="ECO:0000313" key="4">
    <source>
        <dbReference type="EMBL" id="VFQ67800.1"/>
    </source>
</evidence>
<evidence type="ECO:0000259" key="3">
    <source>
        <dbReference type="PROSITE" id="PS50158"/>
    </source>
</evidence>
<gene>
    <name evidence="4" type="ORF">CCAM_LOCUS9576</name>
</gene>
<dbReference type="InterPro" id="IPR054722">
    <property type="entry name" value="PolX-like_BBD"/>
</dbReference>
<accession>A0A484KR44</accession>
<evidence type="ECO:0000256" key="2">
    <source>
        <dbReference type="SAM" id="MobiDB-lite"/>
    </source>
</evidence>
<proteinExistence type="predicted"/>
<organism evidence="4 5">
    <name type="scientific">Cuscuta campestris</name>
    <dbReference type="NCBI Taxonomy" id="132261"/>
    <lineage>
        <taxon>Eukaryota</taxon>
        <taxon>Viridiplantae</taxon>
        <taxon>Streptophyta</taxon>
        <taxon>Embryophyta</taxon>
        <taxon>Tracheophyta</taxon>
        <taxon>Spermatophyta</taxon>
        <taxon>Magnoliopsida</taxon>
        <taxon>eudicotyledons</taxon>
        <taxon>Gunneridae</taxon>
        <taxon>Pentapetalae</taxon>
        <taxon>asterids</taxon>
        <taxon>lamiids</taxon>
        <taxon>Solanales</taxon>
        <taxon>Convolvulaceae</taxon>
        <taxon>Cuscuteae</taxon>
        <taxon>Cuscuta</taxon>
        <taxon>Cuscuta subgen. Grammica</taxon>
        <taxon>Cuscuta sect. Cleistogrammica</taxon>
    </lineage>
</organism>
<sequence length="538" mass="61117">MPSGKQEGTWKLLNRKTVGMIRQFIDDSVFQHIANDTNAYELWEKLKCMYERENALNKASIMRRLVKLDYRDGHSVVEHLNDFQGLINQLSSLKLVLDDELQTLLLLSSLPESWETLVVSLSNSAPEGKLTMDVVKSSLLNEEARRRDLGSSSYSDQAQVAQIEGRGRHRHRDFESRGRSKSRSEVKCFYCDKPGHKISQCRKMKRDKAQQKEENGQTSEKKEEKDTAALADADDLFFVFDDTNFDVAFQDCTWIIDSGASCHLTPHREFFSSYTSGDFGYVKMGKGDKSSKIIGMGTVCLKTNTGCRLTLRDVRHVPEFRSNLISAGGLDGDGYVSRLGEGNWKLTKGSLIVARGIIENRIYVMQAKMCRGDQNTAPSTETSHKRLGHMLESCQNILPEGDIPFLTIHSDYRGEDGEKCCGDDVARDGDVLEPPHSEHGVPPQRDPQMGIFERDYYRDEVKKVHQSEWFQAKRDGVICLLEGRGHSLVKLHGSKRAPKSNQVFKLKRRERCSQPTDLAQLVVKGLYDIYHHYVLPRM</sequence>
<name>A0A484KR44_9ASTE</name>
<feature type="domain" description="CCHC-type" evidence="3">
    <location>
        <begin position="187"/>
        <end position="203"/>
    </location>
</feature>
<reference evidence="4 5" key="1">
    <citation type="submission" date="2018-04" db="EMBL/GenBank/DDBJ databases">
        <authorList>
            <person name="Vogel A."/>
        </authorList>
    </citation>
    <scope>NUCLEOTIDE SEQUENCE [LARGE SCALE GENOMIC DNA]</scope>
</reference>
<dbReference type="Proteomes" id="UP000595140">
    <property type="component" value="Unassembled WGS sequence"/>
</dbReference>
<keyword evidence="1" id="KW-0862">Zinc</keyword>
<dbReference type="GO" id="GO:0003676">
    <property type="term" value="F:nucleic acid binding"/>
    <property type="evidence" value="ECO:0007669"/>
    <property type="project" value="InterPro"/>
</dbReference>